<dbReference type="NCBIfam" id="NF005559">
    <property type="entry name" value="PRK07231.1"/>
    <property type="match status" value="1"/>
</dbReference>
<dbReference type="SUPFAM" id="SSF51735">
    <property type="entry name" value="NAD(P)-binding Rossmann-fold domains"/>
    <property type="match status" value="1"/>
</dbReference>
<organism evidence="3 4">
    <name type="scientific">Mycobacterium paraffinicum</name>
    <dbReference type="NCBI Taxonomy" id="53378"/>
    <lineage>
        <taxon>Bacteria</taxon>
        <taxon>Bacillati</taxon>
        <taxon>Actinomycetota</taxon>
        <taxon>Actinomycetes</taxon>
        <taxon>Mycobacteriales</taxon>
        <taxon>Mycobacteriaceae</taxon>
        <taxon>Mycobacterium</taxon>
    </lineage>
</organism>
<dbReference type="Proteomes" id="UP000186438">
    <property type="component" value="Unassembled WGS sequence"/>
</dbReference>
<dbReference type="AlphaFoldDB" id="A0A1Q4I2A3"/>
<dbReference type="EMBL" id="MPNT01000001">
    <property type="protein sequence ID" value="OJZ76045.1"/>
    <property type="molecule type" value="Genomic_DNA"/>
</dbReference>
<dbReference type="CDD" id="cd05233">
    <property type="entry name" value="SDR_c"/>
    <property type="match status" value="1"/>
</dbReference>
<proteinExistence type="inferred from homology"/>
<sequence length="262" mass="27679">MTPPNFDLAGRVAIVTGGSRGLGRSIAFGLSRAGADVVVTSRRIDSCRDTAEAITRETGRKTLPVACHVGEWGQIDNLLAETENAFGRIDILVNNAGLSPTYESAASVSEELFDKVIAINLKGPFRLMALVADRMVRSGGGAIVNVSSVAAQWPRGDAMPYGAAKAGLNNLTTAFAHAYGPDVRVNAVQPGAFFTDVAKHWDMEAFARHSKGIAQRRGGEPDEIVGAVLYLASDASSYTTGVTIPVDGGYWQPFELAARPDA</sequence>
<dbReference type="FunFam" id="3.40.50.720:FF:000084">
    <property type="entry name" value="Short-chain dehydrogenase reductase"/>
    <property type="match status" value="1"/>
</dbReference>
<dbReference type="PROSITE" id="PS00061">
    <property type="entry name" value="ADH_SHORT"/>
    <property type="match status" value="1"/>
</dbReference>
<gene>
    <name evidence="3" type="ORF">BRW65_00920</name>
</gene>
<evidence type="ECO:0000313" key="3">
    <source>
        <dbReference type="EMBL" id="OJZ76045.1"/>
    </source>
</evidence>
<dbReference type="STRING" id="53378.BRW65_00920"/>
<dbReference type="PANTHER" id="PTHR43943">
    <property type="entry name" value="DEHYDROGENASE/REDUCTASE (SDR FAMILY) MEMBER 4"/>
    <property type="match status" value="1"/>
</dbReference>
<evidence type="ECO:0000313" key="4">
    <source>
        <dbReference type="Proteomes" id="UP000186438"/>
    </source>
</evidence>
<reference evidence="3 4" key="1">
    <citation type="submission" date="2016-11" db="EMBL/GenBank/DDBJ databases">
        <title>Genome sequences of unsequenced Mycobacteria.</title>
        <authorList>
            <person name="Greninger A.L."/>
            <person name="Fang F."/>
            <person name="Jerome K.R."/>
        </authorList>
    </citation>
    <scope>NUCLEOTIDE SEQUENCE [LARGE SCALE GENOMIC DNA]</scope>
    <source>
        <strain evidence="3 4">M11</strain>
    </source>
</reference>
<dbReference type="InterPro" id="IPR002347">
    <property type="entry name" value="SDR_fam"/>
</dbReference>
<comment type="similarity">
    <text evidence="1">Belongs to the short-chain dehydrogenases/reductases (SDR) family.</text>
</comment>
<name>A0A1Q4I2A3_9MYCO</name>
<dbReference type="GO" id="GO:0016491">
    <property type="term" value="F:oxidoreductase activity"/>
    <property type="evidence" value="ECO:0007669"/>
    <property type="project" value="UniProtKB-KW"/>
</dbReference>
<dbReference type="PRINTS" id="PR00080">
    <property type="entry name" value="SDRFAMILY"/>
</dbReference>
<dbReference type="PANTHER" id="PTHR43943:SF2">
    <property type="entry name" value="DEHYDROGENASE_REDUCTASE 4"/>
    <property type="match status" value="1"/>
</dbReference>
<dbReference type="PRINTS" id="PR00081">
    <property type="entry name" value="GDHRDH"/>
</dbReference>
<keyword evidence="2" id="KW-0560">Oxidoreductase</keyword>
<dbReference type="Gene3D" id="3.40.50.720">
    <property type="entry name" value="NAD(P)-binding Rossmann-like Domain"/>
    <property type="match status" value="1"/>
</dbReference>
<dbReference type="OrthoDB" id="286404at2"/>
<accession>A0A1Q4I2A3</accession>
<evidence type="ECO:0000256" key="2">
    <source>
        <dbReference type="ARBA" id="ARBA00023002"/>
    </source>
</evidence>
<keyword evidence="4" id="KW-1185">Reference proteome</keyword>
<comment type="caution">
    <text evidence="3">The sequence shown here is derived from an EMBL/GenBank/DDBJ whole genome shotgun (WGS) entry which is preliminary data.</text>
</comment>
<dbReference type="InterPro" id="IPR020904">
    <property type="entry name" value="Sc_DH/Rdtase_CS"/>
</dbReference>
<dbReference type="Pfam" id="PF13561">
    <property type="entry name" value="adh_short_C2"/>
    <property type="match status" value="1"/>
</dbReference>
<evidence type="ECO:0000256" key="1">
    <source>
        <dbReference type="ARBA" id="ARBA00006484"/>
    </source>
</evidence>
<dbReference type="InterPro" id="IPR036291">
    <property type="entry name" value="NAD(P)-bd_dom_sf"/>
</dbReference>
<protein>
    <submittedName>
        <fullName evidence="3">Short-chain dehydrogenase</fullName>
    </submittedName>
</protein>